<dbReference type="KEGG" id="sfic:EIZ62_11545"/>
<dbReference type="AlphaFoldDB" id="A0A6I6F774"/>
<name>A0A6I6F774_9ACTN</name>
<accession>A0A6I6F774</accession>
<evidence type="ECO:0000313" key="2">
    <source>
        <dbReference type="Proteomes" id="UP000422572"/>
    </source>
</evidence>
<dbReference type="RefSeq" id="WP_156692602.1">
    <property type="nucleotide sequence ID" value="NZ_CP034279.1"/>
</dbReference>
<reference evidence="1 2" key="1">
    <citation type="submission" date="2018-12" db="EMBL/GenBank/DDBJ databases">
        <title>Complete genome sequence of Streptomyces ficellus NRRL8067, the producer of ficellomycin, feldamycin and nojirimycin.</title>
        <authorList>
            <person name="Zhang H."/>
            <person name="Yue R."/>
            <person name="Liu Y."/>
            <person name="Li M."/>
            <person name="Mu H."/>
            <person name="Zhang J."/>
        </authorList>
    </citation>
    <scope>NUCLEOTIDE SEQUENCE [LARGE SCALE GENOMIC DNA]</scope>
    <source>
        <strain evidence="1 2">NRRL 8067</strain>
    </source>
</reference>
<dbReference type="Proteomes" id="UP000422572">
    <property type="component" value="Chromosome"/>
</dbReference>
<protein>
    <submittedName>
        <fullName evidence="1">Uncharacterized protein</fullName>
    </submittedName>
</protein>
<gene>
    <name evidence="1" type="ORF">EIZ62_11545</name>
</gene>
<evidence type="ECO:0000313" key="1">
    <source>
        <dbReference type="EMBL" id="QGV78811.1"/>
    </source>
</evidence>
<organism evidence="1 2">
    <name type="scientific">Streptomyces ficellus</name>
    <dbReference type="NCBI Taxonomy" id="1977088"/>
    <lineage>
        <taxon>Bacteria</taxon>
        <taxon>Bacillati</taxon>
        <taxon>Actinomycetota</taxon>
        <taxon>Actinomycetes</taxon>
        <taxon>Kitasatosporales</taxon>
        <taxon>Streptomycetaceae</taxon>
        <taxon>Streptomyces</taxon>
    </lineage>
</organism>
<dbReference type="EMBL" id="CP034279">
    <property type="protein sequence ID" value="QGV78811.1"/>
    <property type="molecule type" value="Genomic_DNA"/>
</dbReference>
<proteinExistence type="predicted"/>
<dbReference type="OrthoDB" id="3370660at2"/>
<sequence length="172" mass="18376">MTATGTPFDVSAVLAAVDDLLGMSVPSSGPTAWEPGQAEGWSASHGDGFRLRLLWKSRAYTEVPGSERDAAREEAAEYLAALKETLDERWGEHRVVGMGAFARGEVDEESVPPLFDELRTFALYEDLLVWGPVGSDHGPRWVAVTVGQCDEGAPHLMVAGVSAVPIEELPGG</sequence>
<keyword evidence="2" id="KW-1185">Reference proteome</keyword>